<dbReference type="EMBL" id="FUZF01000001">
    <property type="protein sequence ID" value="SKB39644.1"/>
    <property type="molecule type" value="Genomic_DNA"/>
</dbReference>
<gene>
    <name evidence="1" type="ORF">SAMN05660841_00262</name>
</gene>
<evidence type="ECO:0000313" key="2">
    <source>
        <dbReference type="Proteomes" id="UP000190150"/>
    </source>
</evidence>
<accession>A0A1T5AXD9</accession>
<reference evidence="2" key="1">
    <citation type="submission" date="2017-02" db="EMBL/GenBank/DDBJ databases">
        <authorList>
            <person name="Varghese N."/>
            <person name="Submissions S."/>
        </authorList>
    </citation>
    <scope>NUCLEOTIDE SEQUENCE [LARGE SCALE GENOMIC DNA]</scope>
    <source>
        <strain evidence="2">DSM 24091</strain>
    </source>
</reference>
<proteinExistence type="predicted"/>
<keyword evidence="2" id="KW-1185">Reference proteome</keyword>
<dbReference type="Proteomes" id="UP000190150">
    <property type="component" value="Unassembled WGS sequence"/>
</dbReference>
<sequence length="88" mass="9480">MLFLNLSNRLVVNSNEIIVCPEDLRNVMSISAGYATGSSGGSVMDQFGNIVGTVSNTRTLLHSDMNPSVQMVIKNTIPVESLRLLIAN</sequence>
<evidence type="ECO:0008006" key="3">
    <source>
        <dbReference type="Google" id="ProtNLM"/>
    </source>
</evidence>
<name>A0A1T5AXD9_9SPHI</name>
<dbReference type="RefSeq" id="WP_079640616.1">
    <property type="nucleotide sequence ID" value="NZ_FUZF01000001.1"/>
</dbReference>
<dbReference type="AlphaFoldDB" id="A0A1T5AXD9"/>
<evidence type="ECO:0000313" key="1">
    <source>
        <dbReference type="EMBL" id="SKB39644.1"/>
    </source>
</evidence>
<protein>
    <recommendedName>
        <fullName evidence="3">Trypsin-like peptidase domain-containing protein</fullName>
    </recommendedName>
</protein>
<organism evidence="1 2">
    <name type="scientific">Sphingobacterium nematocida</name>
    <dbReference type="NCBI Taxonomy" id="1513896"/>
    <lineage>
        <taxon>Bacteria</taxon>
        <taxon>Pseudomonadati</taxon>
        <taxon>Bacteroidota</taxon>
        <taxon>Sphingobacteriia</taxon>
        <taxon>Sphingobacteriales</taxon>
        <taxon>Sphingobacteriaceae</taxon>
        <taxon>Sphingobacterium</taxon>
    </lineage>
</organism>
<dbReference type="STRING" id="1513896.SAMN05660841_00262"/>